<feature type="region of interest" description="Disordered" evidence="1">
    <location>
        <begin position="1"/>
        <end position="26"/>
    </location>
</feature>
<dbReference type="OrthoDB" id="3928741at2"/>
<evidence type="ECO:0000256" key="1">
    <source>
        <dbReference type="SAM" id="MobiDB-lite"/>
    </source>
</evidence>
<keyword evidence="4" id="KW-1185">Reference proteome</keyword>
<comment type="caution">
    <text evidence="3">The sequence shown here is derived from an EMBL/GenBank/DDBJ whole genome shotgun (WGS) entry which is preliminary data.</text>
</comment>
<dbReference type="InterPro" id="IPR029016">
    <property type="entry name" value="GAF-like_dom_sf"/>
</dbReference>
<organism evidence="3 4">
    <name type="scientific">Kineosphaera limosa NBRC 100340</name>
    <dbReference type="NCBI Taxonomy" id="1184609"/>
    <lineage>
        <taxon>Bacteria</taxon>
        <taxon>Bacillati</taxon>
        <taxon>Actinomycetota</taxon>
        <taxon>Actinomycetes</taxon>
        <taxon>Micrococcales</taxon>
        <taxon>Dermatophilaceae</taxon>
        <taxon>Kineosphaera</taxon>
    </lineage>
</organism>
<dbReference type="eggNOG" id="COG3284">
    <property type="taxonomic scope" value="Bacteria"/>
</dbReference>
<proteinExistence type="predicted"/>
<dbReference type="InterPro" id="IPR003018">
    <property type="entry name" value="GAF"/>
</dbReference>
<evidence type="ECO:0000313" key="3">
    <source>
        <dbReference type="EMBL" id="GAB94869.1"/>
    </source>
</evidence>
<gene>
    <name evidence="3" type="ORF">KILIM_014_00040</name>
</gene>
<reference evidence="3 4" key="1">
    <citation type="submission" date="2012-08" db="EMBL/GenBank/DDBJ databases">
        <title>Whole genome shotgun sequence of Kineosphaera limosa NBRC 100340.</title>
        <authorList>
            <person name="Yoshida I."/>
            <person name="Isaki S."/>
            <person name="Hosoyama A."/>
            <person name="Tsuchikane K."/>
            <person name="Katsumata H."/>
            <person name="Ando Y."/>
            <person name="Ohji S."/>
            <person name="Hamada M."/>
            <person name="Tamura T."/>
            <person name="Yamazoe A."/>
            <person name="Yamazaki S."/>
            <person name="Fujita N."/>
        </authorList>
    </citation>
    <scope>NUCLEOTIDE SEQUENCE [LARGE SCALE GENOMIC DNA]</scope>
    <source>
        <strain evidence="3 4">NBRC 100340</strain>
    </source>
</reference>
<dbReference type="STRING" id="1184609.KILIM_014_00040"/>
<evidence type="ECO:0000313" key="4">
    <source>
        <dbReference type="Proteomes" id="UP000008366"/>
    </source>
</evidence>
<protein>
    <recommendedName>
        <fullName evidence="2">GAF domain-containing protein</fullName>
    </recommendedName>
</protein>
<dbReference type="EMBL" id="BAHD01000014">
    <property type="protein sequence ID" value="GAB94869.1"/>
    <property type="molecule type" value="Genomic_DNA"/>
</dbReference>
<dbReference type="Proteomes" id="UP000008366">
    <property type="component" value="Unassembled WGS sequence"/>
</dbReference>
<dbReference type="Gene3D" id="3.30.450.40">
    <property type="match status" value="1"/>
</dbReference>
<feature type="domain" description="GAF" evidence="2">
    <location>
        <begin position="111"/>
        <end position="208"/>
    </location>
</feature>
<dbReference type="RefSeq" id="WP_006591401.1">
    <property type="nucleotide sequence ID" value="NZ_BAHD01000014.1"/>
</dbReference>
<dbReference type="Pfam" id="PF01590">
    <property type="entry name" value="GAF"/>
    <property type="match status" value="1"/>
</dbReference>
<sequence>MSDKEDDTSDNTANNTADGIAAPRADRAPDVVRASWDRSLARLRVPDQAVAEVVFDGADLAGYREAHPLAAAMPVVRRLLVQPCTDSGIIVAVGDARGRLLWVEGDAGALRSAESMVFAPGADWSEAVVGTSAPGTALILGSGVQITGSQHFSPLVRGWHCTAAPIRDPDTGDVLGVVDLTGGAEAVGPHALALVGAAIAAAQAELALQRLRGLAPAAVPDTAQLRVLGRDTGLLIDGGRTIALSLRHTEILVMLARHPDGLRLEELAALVNPEASVTTLRAEMVRLRRRLEAEAPAWVPQSRPYRLAAPLASDADQVLEHTGRGWHRAALEAYAGQVLPPSEAPGVRRLRAEVSGALRDTVVGAGSVEAMLAYLALPEAQTDADAWLTTLRRLPPRSPRRDRIVRHLEWLESELR</sequence>
<dbReference type="AlphaFoldDB" id="K6X7V4"/>
<evidence type="ECO:0000259" key="2">
    <source>
        <dbReference type="Pfam" id="PF01590"/>
    </source>
</evidence>
<name>K6X7V4_9MICO</name>
<accession>K6X7V4</accession>